<dbReference type="AlphaFoldDB" id="A0A1Y1ITV0"/>
<dbReference type="EMBL" id="DF238075">
    <property type="protein sequence ID" value="GAQ92761.1"/>
    <property type="molecule type" value="Genomic_DNA"/>
</dbReference>
<evidence type="ECO:0000313" key="2">
    <source>
        <dbReference type="Proteomes" id="UP000054558"/>
    </source>
</evidence>
<accession>A0A1Y1ITV0</accession>
<organism evidence="1 2">
    <name type="scientific">Klebsormidium nitens</name>
    <name type="common">Green alga</name>
    <name type="synonym">Ulothrix nitens</name>
    <dbReference type="NCBI Taxonomy" id="105231"/>
    <lineage>
        <taxon>Eukaryota</taxon>
        <taxon>Viridiplantae</taxon>
        <taxon>Streptophyta</taxon>
        <taxon>Klebsormidiophyceae</taxon>
        <taxon>Klebsormidiales</taxon>
        <taxon>Klebsormidiaceae</taxon>
        <taxon>Klebsormidium</taxon>
    </lineage>
</organism>
<keyword evidence="2" id="KW-1185">Reference proteome</keyword>
<evidence type="ECO:0000313" key="1">
    <source>
        <dbReference type="EMBL" id="GAQ92761.1"/>
    </source>
</evidence>
<proteinExistence type="predicted"/>
<protein>
    <submittedName>
        <fullName evidence="1">Uncharacterized protein</fullName>
    </submittedName>
</protein>
<gene>
    <name evidence="1" type="ORF">KFL_011260010</name>
</gene>
<reference evidence="1 2" key="1">
    <citation type="journal article" date="2014" name="Nat. Commun.">
        <title>Klebsormidium flaccidum genome reveals primary factors for plant terrestrial adaptation.</title>
        <authorList>
            <person name="Hori K."/>
            <person name="Maruyama F."/>
            <person name="Fujisawa T."/>
            <person name="Togashi T."/>
            <person name="Yamamoto N."/>
            <person name="Seo M."/>
            <person name="Sato S."/>
            <person name="Yamada T."/>
            <person name="Mori H."/>
            <person name="Tajima N."/>
            <person name="Moriyama T."/>
            <person name="Ikeuchi M."/>
            <person name="Watanabe M."/>
            <person name="Wada H."/>
            <person name="Kobayashi K."/>
            <person name="Saito M."/>
            <person name="Masuda T."/>
            <person name="Sasaki-Sekimoto Y."/>
            <person name="Mashiguchi K."/>
            <person name="Awai K."/>
            <person name="Shimojima M."/>
            <person name="Masuda S."/>
            <person name="Iwai M."/>
            <person name="Nobusawa T."/>
            <person name="Narise T."/>
            <person name="Kondo S."/>
            <person name="Saito H."/>
            <person name="Sato R."/>
            <person name="Murakawa M."/>
            <person name="Ihara Y."/>
            <person name="Oshima-Yamada Y."/>
            <person name="Ohtaka K."/>
            <person name="Satoh M."/>
            <person name="Sonobe K."/>
            <person name="Ishii M."/>
            <person name="Ohtani R."/>
            <person name="Kanamori-Sato M."/>
            <person name="Honoki R."/>
            <person name="Miyazaki D."/>
            <person name="Mochizuki H."/>
            <person name="Umetsu J."/>
            <person name="Higashi K."/>
            <person name="Shibata D."/>
            <person name="Kamiya Y."/>
            <person name="Sato N."/>
            <person name="Nakamura Y."/>
            <person name="Tabata S."/>
            <person name="Ida S."/>
            <person name="Kurokawa K."/>
            <person name="Ohta H."/>
        </authorList>
    </citation>
    <scope>NUCLEOTIDE SEQUENCE [LARGE SCALE GENOMIC DNA]</scope>
    <source>
        <strain evidence="1 2">NIES-2285</strain>
    </source>
</reference>
<dbReference type="Proteomes" id="UP000054558">
    <property type="component" value="Unassembled WGS sequence"/>
</dbReference>
<name>A0A1Y1ITV0_KLENI</name>
<sequence>MEPPSSSRDLKEPASTVLLTSTTPAASAALHEFFTAGQAVRSYAAVQFKGPTPTFDDIKSVPAALPPLPNAGGVRGGRASYAAQQGLDEFFFDYGLAFSLRQTEAFARSGFGTACMGSTCHGKNPIYVRGQEPFIWEQKRNRGGAVICSGAGGHLLCLRCVEAEYVGGRPFVSKKTGCAIPQGGLFTKIEVFPERKELCLARSGEAATEGGCQFFVQRRDLAPCPYCTEPKATSKRGVKRGLEEGPTPLELGAMAILAELARSKIPPMAIAPGLFLVPHLASDGRLLDISVTDKGLVNVPRL</sequence>